<sequence length="225" mass="24328">MTARKPVLTLKLATSLDGRIALANGASQWITGAEARAEVHRLRAASDAVLTGIGTVLADDPLMTARPDGELAERQPFRAVLDTRLRFPETAQMLADTSGPVLIYCGRDVPGHAVSRLQEKGAEIVPVSRFDGPSIAFRSVIEDLVQRECNSILIEAGSRVAGAALRSGLVDRIEWFRAPVMLGGDSRPVLDALGFERLDEAPIFTREQVTECGPDLHETYVRAKG</sequence>
<evidence type="ECO:0000256" key="1">
    <source>
        <dbReference type="ARBA" id="ARBA00005104"/>
    </source>
</evidence>
<dbReference type="Proteomes" id="UP001310692">
    <property type="component" value="Unassembled WGS sequence"/>
</dbReference>
<dbReference type="InterPro" id="IPR011549">
    <property type="entry name" value="RibD_C"/>
</dbReference>
<dbReference type="SUPFAM" id="SSF53597">
    <property type="entry name" value="Dihydrofolate reductase-like"/>
    <property type="match status" value="1"/>
</dbReference>
<feature type="domain" description="Bacterial bifunctional deaminase-reductase C-terminal" evidence="4">
    <location>
        <begin position="6"/>
        <end position="216"/>
    </location>
</feature>
<protein>
    <submittedName>
        <fullName evidence="5">RibD family protein</fullName>
    </submittedName>
</protein>
<accession>A0ABU7LYS0</accession>
<dbReference type="Gene3D" id="3.40.430.10">
    <property type="entry name" value="Dihydrofolate Reductase, subunit A"/>
    <property type="match status" value="1"/>
</dbReference>
<reference evidence="5 6" key="1">
    <citation type="submission" date="2024-01" db="EMBL/GenBank/DDBJ databases">
        <title>Hyphobacterium bacterium isolated from marine sediment.</title>
        <authorList>
            <person name="Zhao S."/>
        </authorList>
    </citation>
    <scope>NUCLEOTIDE SEQUENCE [LARGE SCALE GENOMIC DNA]</scope>
    <source>
        <strain evidence="5 6">Y60-23</strain>
    </source>
</reference>
<name>A0ABU7LYS0_9PROT</name>
<dbReference type="InterPro" id="IPR024072">
    <property type="entry name" value="DHFR-like_dom_sf"/>
</dbReference>
<keyword evidence="3" id="KW-0560">Oxidoreductase</keyword>
<dbReference type="PANTHER" id="PTHR38011">
    <property type="entry name" value="DIHYDROFOLATE REDUCTASE FAMILY PROTEIN (AFU_ORTHOLOGUE AFUA_8G06820)"/>
    <property type="match status" value="1"/>
</dbReference>
<dbReference type="RefSeq" id="WP_330196225.1">
    <property type="nucleotide sequence ID" value="NZ_JAZDRO010000003.1"/>
</dbReference>
<organism evidence="5 6">
    <name type="scientific">Hyphobacterium marinum</name>
    <dbReference type="NCBI Taxonomy" id="3116574"/>
    <lineage>
        <taxon>Bacteria</taxon>
        <taxon>Pseudomonadati</taxon>
        <taxon>Pseudomonadota</taxon>
        <taxon>Alphaproteobacteria</taxon>
        <taxon>Maricaulales</taxon>
        <taxon>Maricaulaceae</taxon>
        <taxon>Hyphobacterium</taxon>
    </lineage>
</organism>
<proteinExistence type="predicted"/>
<evidence type="ECO:0000256" key="2">
    <source>
        <dbReference type="ARBA" id="ARBA00022857"/>
    </source>
</evidence>
<dbReference type="InterPro" id="IPR002734">
    <property type="entry name" value="RibDG_C"/>
</dbReference>
<evidence type="ECO:0000259" key="4">
    <source>
        <dbReference type="Pfam" id="PF01872"/>
    </source>
</evidence>
<dbReference type="InterPro" id="IPR050765">
    <property type="entry name" value="Riboflavin_Biosynth_HTPR"/>
</dbReference>
<comment type="pathway">
    <text evidence="1">Cofactor biosynthesis; riboflavin biosynthesis.</text>
</comment>
<dbReference type="PANTHER" id="PTHR38011:SF7">
    <property type="entry name" value="2,5-DIAMINO-6-RIBOSYLAMINO-4(3H)-PYRIMIDINONE 5'-PHOSPHATE REDUCTASE"/>
    <property type="match status" value="1"/>
</dbReference>
<dbReference type="Pfam" id="PF01872">
    <property type="entry name" value="RibD_C"/>
    <property type="match status" value="1"/>
</dbReference>
<dbReference type="EMBL" id="JAZDRO010000003">
    <property type="protein sequence ID" value="MEE2566675.1"/>
    <property type="molecule type" value="Genomic_DNA"/>
</dbReference>
<evidence type="ECO:0000313" key="5">
    <source>
        <dbReference type="EMBL" id="MEE2566675.1"/>
    </source>
</evidence>
<comment type="caution">
    <text evidence="5">The sequence shown here is derived from an EMBL/GenBank/DDBJ whole genome shotgun (WGS) entry which is preliminary data.</text>
</comment>
<keyword evidence="6" id="KW-1185">Reference proteome</keyword>
<evidence type="ECO:0000313" key="6">
    <source>
        <dbReference type="Proteomes" id="UP001310692"/>
    </source>
</evidence>
<evidence type="ECO:0000256" key="3">
    <source>
        <dbReference type="ARBA" id="ARBA00023002"/>
    </source>
</evidence>
<dbReference type="NCBIfam" id="TIGR00227">
    <property type="entry name" value="ribD_Cterm"/>
    <property type="match status" value="1"/>
</dbReference>
<gene>
    <name evidence="5" type="ORF">V0U35_08285</name>
</gene>
<keyword evidence="2" id="KW-0521">NADP</keyword>